<comment type="caution">
    <text evidence="2">The sequence shown here is derived from an EMBL/GenBank/DDBJ whole genome shotgun (WGS) entry which is preliminary data.</text>
</comment>
<sequence>MAWTKKVAALHFILSATSVWCKEVPGFVKRYAPIVYLQSEDPYMPSDFEEFLNHVYPVNQINHTVPGDPSPLTLDNLDQLNHEGGSDIFLTSKEGIEADPDWFKGQDPSGPEAKNNAAIITTDMGNGILYAFYFYWYNYNEGDTVVGLEFGDHVGDWEHNMIRFNNGIPDAIFYSQHTDGFAYSWDIVEKEGGRPVAYSAKGSHASYATSGKQDRHDVNAAIPPGFLIESTDKGKRWDPTSNANYYEFDRNSQSFLPYTKGMPINWLYFEGQWGDAQLPRTTRGQYGLFGQYKYTSGPQGPIFKKLDREEMCAKGCAIQTTPLDKTSDNEIKAAIERAWTEFDEKGAAVLEKVLKLL</sequence>
<proteinExistence type="predicted"/>
<dbReference type="OrthoDB" id="188042at2759"/>
<keyword evidence="1" id="KW-0732">Signal</keyword>
<evidence type="ECO:0000256" key="1">
    <source>
        <dbReference type="SAM" id="SignalP"/>
    </source>
</evidence>
<gene>
    <name evidence="2" type="ORF">AAP_04180</name>
</gene>
<reference evidence="2 3" key="1">
    <citation type="journal article" date="2016" name="Genome Biol. Evol.">
        <title>Divergent and convergent evolution of fungal pathogenicity.</title>
        <authorList>
            <person name="Shang Y."/>
            <person name="Xiao G."/>
            <person name="Zheng P."/>
            <person name="Cen K."/>
            <person name="Zhan S."/>
            <person name="Wang C."/>
        </authorList>
    </citation>
    <scope>NUCLEOTIDE SEQUENCE [LARGE SCALE GENOMIC DNA]</scope>
    <source>
        <strain evidence="2 3">ARSEF 7405</strain>
    </source>
</reference>
<name>A0A167XAA1_9EURO</name>
<feature type="chain" id="PRO_5007894298" evidence="1">
    <location>
        <begin position="22"/>
        <end position="357"/>
    </location>
</feature>
<dbReference type="EMBL" id="AZGZ01000019">
    <property type="protein sequence ID" value="KZZ89829.1"/>
    <property type="molecule type" value="Genomic_DNA"/>
</dbReference>
<keyword evidence="3" id="KW-1185">Reference proteome</keyword>
<dbReference type="PANTHER" id="PTHR48174">
    <property type="entry name" value="DUF946 FAMILY PROTEIN"/>
    <property type="match status" value="1"/>
</dbReference>
<accession>A0A167XAA1</accession>
<evidence type="ECO:0000313" key="3">
    <source>
        <dbReference type="Proteomes" id="UP000242877"/>
    </source>
</evidence>
<dbReference type="Pfam" id="PF06101">
    <property type="entry name" value="Vps62"/>
    <property type="match status" value="1"/>
</dbReference>
<dbReference type="AlphaFoldDB" id="A0A167XAA1"/>
<protein>
    <submittedName>
        <fullName evidence="2">Vacuolar protein sorting-associated protein 62</fullName>
    </submittedName>
</protein>
<dbReference type="VEuPathDB" id="FungiDB:AAP_04180"/>
<dbReference type="PANTHER" id="PTHR48174:SF5">
    <property type="entry name" value="VACUOLAR PROTEIN SORTING-ASSOCIATED PROTEIN 62"/>
    <property type="match status" value="1"/>
</dbReference>
<feature type="signal peptide" evidence="1">
    <location>
        <begin position="1"/>
        <end position="21"/>
    </location>
</feature>
<dbReference type="InterPro" id="IPR009291">
    <property type="entry name" value="Vps62"/>
</dbReference>
<evidence type="ECO:0000313" key="2">
    <source>
        <dbReference type="EMBL" id="KZZ89829.1"/>
    </source>
</evidence>
<dbReference type="Proteomes" id="UP000242877">
    <property type="component" value="Unassembled WGS sequence"/>
</dbReference>
<organism evidence="2 3">
    <name type="scientific">Ascosphaera apis ARSEF 7405</name>
    <dbReference type="NCBI Taxonomy" id="392613"/>
    <lineage>
        <taxon>Eukaryota</taxon>
        <taxon>Fungi</taxon>
        <taxon>Dikarya</taxon>
        <taxon>Ascomycota</taxon>
        <taxon>Pezizomycotina</taxon>
        <taxon>Eurotiomycetes</taxon>
        <taxon>Eurotiomycetidae</taxon>
        <taxon>Onygenales</taxon>
        <taxon>Ascosphaeraceae</taxon>
        <taxon>Ascosphaera</taxon>
    </lineage>
</organism>